<dbReference type="AlphaFoldDB" id="A0A7L5BJ02"/>
<gene>
    <name evidence="1" type="ORF">G3A56_13175</name>
</gene>
<proteinExistence type="predicted"/>
<accession>A0A7L5BJ02</accession>
<evidence type="ECO:0000313" key="2">
    <source>
        <dbReference type="Proteomes" id="UP000464865"/>
    </source>
</evidence>
<evidence type="ECO:0000313" key="1">
    <source>
        <dbReference type="EMBL" id="QIB38829.1"/>
    </source>
</evidence>
<protein>
    <submittedName>
        <fullName evidence="1">Uncharacterized protein</fullName>
    </submittedName>
</protein>
<dbReference type="KEGG" id="roy:G3A56_13175"/>
<reference evidence="1 2" key="1">
    <citation type="submission" date="2020-02" db="EMBL/GenBank/DDBJ databases">
        <title>Plant-Promoting Endophytic Bacterium Rhizobium oryzihabitans sp. nov., Isolated from the Root of Rice.</title>
        <authorList>
            <person name="zhao J."/>
            <person name="Zhang G."/>
        </authorList>
    </citation>
    <scope>NUCLEOTIDE SEQUENCE [LARGE SCALE GENOMIC DNA]</scope>
    <source>
        <strain evidence="1 2">M15</strain>
    </source>
</reference>
<sequence length="94" mass="10669">MIFSMTSLIGRRLYCARFQQLENQTKNSRPRLQAGDNEDGVLPFKRWLESSTSFPDQLKAEADSHEGDSYSRKIANDRIDYGSADCPLPLKTAI</sequence>
<keyword evidence="2" id="KW-1185">Reference proteome</keyword>
<organism evidence="1 2">
    <name type="scientific">Rhizobium oryzihabitans</name>
    <dbReference type="NCBI Taxonomy" id="2267833"/>
    <lineage>
        <taxon>Bacteria</taxon>
        <taxon>Pseudomonadati</taxon>
        <taxon>Pseudomonadota</taxon>
        <taxon>Alphaproteobacteria</taxon>
        <taxon>Hyphomicrobiales</taxon>
        <taxon>Rhizobiaceae</taxon>
        <taxon>Rhizobium/Agrobacterium group</taxon>
        <taxon>Rhizobium</taxon>
    </lineage>
</organism>
<dbReference type="EMBL" id="CP048632">
    <property type="protein sequence ID" value="QIB38829.1"/>
    <property type="molecule type" value="Genomic_DNA"/>
</dbReference>
<name>A0A7L5BJ02_9HYPH</name>
<dbReference type="RefSeq" id="WP_164056422.1">
    <property type="nucleotide sequence ID" value="NZ_CP048632.1"/>
</dbReference>
<dbReference type="Proteomes" id="UP000464865">
    <property type="component" value="Chromosome M15-11"/>
</dbReference>